<dbReference type="Pfam" id="PF01381">
    <property type="entry name" value="HTH_3"/>
    <property type="match status" value="1"/>
</dbReference>
<dbReference type="InterPro" id="IPR010982">
    <property type="entry name" value="Lambda_DNA-bd_dom_sf"/>
</dbReference>
<organism evidence="3 4">
    <name type="scientific">Stakelama pacifica</name>
    <dbReference type="NCBI Taxonomy" id="517720"/>
    <lineage>
        <taxon>Bacteria</taxon>
        <taxon>Pseudomonadati</taxon>
        <taxon>Pseudomonadota</taxon>
        <taxon>Alphaproteobacteria</taxon>
        <taxon>Sphingomonadales</taxon>
        <taxon>Sphingomonadaceae</taxon>
        <taxon>Stakelama</taxon>
    </lineage>
</organism>
<gene>
    <name evidence="3" type="ORF">EV664_11820</name>
</gene>
<dbReference type="PANTHER" id="PTHR46797">
    <property type="entry name" value="HTH-TYPE TRANSCRIPTIONAL REGULATOR"/>
    <property type="match status" value="1"/>
</dbReference>
<dbReference type="EMBL" id="SNWD01000018">
    <property type="protein sequence ID" value="TDN78261.1"/>
    <property type="molecule type" value="Genomic_DNA"/>
</dbReference>
<reference evidence="3 4" key="1">
    <citation type="submission" date="2019-03" db="EMBL/GenBank/DDBJ databases">
        <title>Genomic Encyclopedia of Type Strains, Phase IV (KMG-IV): sequencing the most valuable type-strain genomes for metagenomic binning, comparative biology and taxonomic classification.</title>
        <authorList>
            <person name="Goeker M."/>
        </authorList>
    </citation>
    <scope>NUCLEOTIDE SEQUENCE [LARGE SCALE GENOMIC DNA]</scope>
    <source>
        <strain evidence="3 4">DSM 25059</strain>
    </source>
</reference>
<proteinExistence type="predicted"/>
<dbReference type="Gene3D" id="2.60.120.10">
    <property type="entry name" value="Jelly Rolls"/>
    <property type="match status" value="1"/>
</dbReference>
<keyword evidence="4" id="KW-1185">Reference proteome</keyword>
<dbReference type="InterPro" id="IPR011051">
    <property type="entry name" value="RmlC_Cupin_sf"/>
</dbReference>
<dbReference type="RefSeq" id="WP_133497023.1">
    <property type="nucleotide sequence ID" value="NZ_BMLU01000017.1"/>
</dbReference>
<dbReference type="SUPFAM" id="SSF51182">
    <property type="entry name" value="RmlC-like cupins"/>
    <property type="match status" value="1"/>
</dbReference>
<dbReference type="InterPro" id="IPR050807">
    <property type="entry name" value="TransReg_Diox_bact_type"/>
</dbReference>
<feature type="domain" description="HTH cro/C1-type" evidence="2">
    <location>
        <begin position="18"/>
        <end position="72"/>
    </location>
</feature>
<dbReference type="InterPro" id="IPR013096">
    <property type="entry name" value="Cupin_2"/>
</dbReference>
<dbReference type="GO" id="GO:0005829">
    <property type="term" value="C:cytosol"/>
    <property type="evidence" value="ECO:0007669"/>
    <property type="project" value="TreeGrafter"/>
</dbReference>
<comment type="caution">
    <text evidence="3">The sequence shown here is derived from an EMBL/GenBank/DDBJ whole genome shotgun (WGS) entry which is preliminary data.</text>
</comment>
<evidence type="ECO:0000256" key="1">
    <source>
        <dbReference type="ARBA" id="ARBA00023125"/>
    </source>
</evidence>
<dbReference type="SMART" id="SM00530">
    <property type="entry name" value="HTH_XRE"/>
    <property type="match status" value="1"/>
</dbReference>
<dbReference type="CDD" id="cd00093">
    <property type="entry name" value="HTH_XRE"/>
    <property type="match status" value="1"/>
</dbReference>
<dbReference type="OrthoDB" id="9805356at2"/>
<accession>A0A4R6FAT8</accession>
<keyword evidence="1" id="KW-0238">DNA-binding</keyword>
<dbReference type="Pfam" id="PF07883">
    <property type="entry name" value="Cupin_2"/>
    <property type="match status" value="1"/>
</dbReference>
<evidence type="ECO:0000259" key="2">
    <source>
        <dbReference type="PROSITE" id="PS50943"/>
    </source>
</evidence>
<dbReference type="GO" id="GO:0003677">
    <property type="term" value="F:DNA binding"/>
    <property type="evidence" value="ECO:0007669"/>
    <property type="project" value="UniProtKB-KW"/>
</dbReference>
<dbReference type="PROSITE" id="PS50943">
    <property type="entry name" value="HTH_CROC1"/>
    <property type="match status" value="1"/>
</dbReference>
<evidence type="ECO:0000313" key="4">
    <source>
        <dbReference type="Proteomes" id="UP000295493"/>
    </source>
</evidence>
<name>A0A4R6FAT8_9SPHN</name>
<dbReference type="CDD" id="cd02209">
    <property type="entry name" value="cupin_XRE_C"/>
    <property type="match status" value="1"/>
</dbReference>
<dbReference type="InterPro" id="IPR014710">
    <property type="entry name" value="RmlC-like_jellyroll"/>
</dbReference>
<dbReference type="InterPro" id="IPR001387">
    <property type="entry name" value="Cro/C1-type_HTH"/>
</dbReference>
<dbReference type="SUPFAM" id="SSF47413">
    <property type="entry name" value="lambda repressor-like DNA-binding domains"/>
    <property type="match status" value="1"/>
</dbReference>
<dbReference type="AlphaFoldDB" id="A0A4R6FAT8"/>
<dbReference type="PANTHER" id="PTHR46797:SF20">
    <property type="entry name" value="BLR4304 PROTEIN"/>
    <property type="match status" value="1"/>
</dbReference>
<evidence type="ECO:0000313" key="3">
    <source>
        <dbReference type="EMBL" id="TDN78261.1"/>
    </source>
</evidence>
<dbReference type="Gene3D" id="1.10.260.40">
    <property type="entry name" value="lambda repressor-like DNA-binding domains"/>
    <property type="match status" value="1"/>
</dbReference>
<protein>
    <submittedName>
        <fullName evidence="3">XRE family transcriptional regulator</fullName>
    </submittedName>
</protein>
<dbReference type="GO" id="GO:0003700">
    <property type="term" value="F:DNA-binding transcription factor activity"/>
    <property type="evidence" value="ECO:0007669"/>
    <property type="project" value="TreeGrafter"/>
</dbReference>
<sequence length="229" mass="24819">MPEKSTSATSIARPGDVLKALRAEKGWTLQEVSRRTGMPISTLSKIEHGKMSLTYDKITRLSRGLEVDIERLFASSPHPDPSAPIRLPAGRRSVSRSGEGTLMESDVYSSLYPAADLLAKKLLPIVTEVKVRSLAEFGPLLRHSGDEYSYVVEGAIELHTDLYAPLRLEVGDSVYFDSTTPHAYIAAAPGTCKLVTVCSADSAELRTELEASVQFSNTEPKIGRGGRTG</sequence>
<dbReference type="Proteomes" id="UP000295493">
    <property type="component" value="Unassembled WGS sequence"/>
</dbReference>